<dbReference type="AlphaFoldDB" id="A0A1I7TEW1"/>
<dbReference type="Gene3D" id="2.60.40.150">
    <property type="entry name" value="C2 domain"/>
    <property type="match status" value="1"/>
</dbReference>
<dbReference type="GO" id="GO:0005544">
    <property type="term" value="F:calcium-dependent phospholipid binding"/>
    <property type="evidence" value="ECO:0007669"/>
    <property type="project" value="TreeGrafter"/>
</dbReference>
<keyword evidence="1" id="KW-1185">Reference proteome</keyword>
<dbReference type="GO" id="GO:0005789">
    <property type="term" value="C:endoplasmic reticulum membrane"/>
    <property type="evidence" value="ECO:0007669"/>
    <property type="project" value="TreeGrafter"/>
</dbReference>
<dbReference type="Proteomes" id="UP000095282">
    <property type="component" value="Unplaced"/>
</dbReference>
<dbReference type="PANTHER" id="PTHR45761:SF1">
    <property type="entry name" value="EXTENDED SYNAPTOTAGMIN-LIKE PROTEIN 2, ISOFORM C"/>
    <property type="match status" value="1"/>
</dbReference>
<reference evidence="2" key="1">
    <citation type="submission" date="2016-11" db="UniProtKB">
        <authorList>
            <consortium name="WormBaseParasite"/>
        </authorList>
    </citation>
    <scope>IDENTIFICATION</scope>
</reference>
<name>A0A1I7TEW1_9PELO</name>
<dbReference type="GO" id="GO:0035091">
    <property type="term" value="F:phosphatidylinositol binding"/>
    <property type="evidence" value="ECO:0007669"/>
    <property type="project" value="TreeGrafter"/>
</dbReference>
<accession>A0A1I7TEW1</accession>
<dbReference type="GO" id="GO:0008429">
    <property type="term" value="F:phosphatidylethanolamine binding"/>
    <property type="evidence" value="ECO:0007669"/>
    <property type="project" value="TreeGrafter"/>
</dbReference>
<sequence length="108" mass="12357">MPKMDFNLTGMGEMVELPGLIDAIRSVINSQIAALCVLPNEIVVPLAPDVDVTKLYFPEPDGVVRLKVIEARNLENRDISFIKKENQIHTPRFKWDHNSLKREQLMMI</sequence>
<dbReference type="WBParaSite" id="Csp11.Scaffold596.g5260.t1">
    <property type="protein sequence ID" value="Csp11.Scaffold596.g5260.t1"/>
    <property type="gene ID" value="Csp11.Scaffold596.g5260"/>
</dbReference>
<evidence type="ECO:0000313" key="1">
    <source>
        <dbReference type="Proteomes" id="UP000095282"/>
    </source>
</evidence>
<protein>
    <submittedName>
        <fullName evidence="2">FTH domain-containing protein</fullName>
    </submittedName>
</protein>
<dbReference type="InterPro" id="IPR051634">
    <property type="entry name" value="Extended_Synaptotagmin"/>
</dbReference>
<dbReference type="PANTHER" id="PTHR45761">
    <property type="entry name" value="EXTENDED SYNAPTOTAGMIN-LIKE PROTEIN 2, ISOFORM C"/>
    <property type="match status" value="1"/>
</dbReference>
<dbReference type="GO" id="GO:0031210">
    <property type="term" value="F:phosphatidylcholine binding"/>
    <property type="evidence" value="ECO:0007669"/>
    <property type="project" value="TreeGrafter"/>
</dbReference>
<dbReference type="STRING" id="1561998.A0A1I7TEW1"/>
<organism evidence="1 2">
    <name type="scientific">Caenorhabditis tropicalis</name>
    <dbReference type="NCBI Taxonomy" id="1561998"/>
    <lineage>
        <taxon>Eukaryota</taxon>
        <taxon>Metazoa</taxon>
        <taxon>Ecdysozoa</taxon>
        <taxon>Nematoda</taxon>
        <taxon>Chromadorea</taxon>
        <taxon>Rhabditida</taxon>
        <taxon>Rhabditina</taxon>
        <taxon>Rhabditomorpha</taxon>
        <taxon>Rhabditoidea</taxon>
        <taxon>Rhabditidae</taxon>
        <taxon>Peloderinae</taxon>
        <taxon>Caenorhabditis</taxon>
    </lineage>
</organism>
<evidence type="ECO:0000313" key="2">
    <source>
        <dbReference type="WBParaSite" id="Csp11.Scaffold596.g5260.t1"/>
    </source>
</evidence>
<proteinExistence type="predicted"/>
<dbReference type="InterPro" id="IPR035892">
    <property type="entry name" value="C2_domain_sf"/>
</dbReference>
<dbReference type="GO" id="GO:0005509">
    <property type="term" value="F:calcium ion binding"/>
    <property type="evidence" value="ECO:0007669"/>
    <property type="project" value="TreeGrafter"/>
</dbReference>